<dbReference type="Proteomes" id="UP001163115">
    <property type="component" value="Chromosome"/>
</dbReference>
<accession>A0ABY7AAQ5</accession>
<protein>
    <submittedName>
        <fullName evidence="1">Uncharacterized protein</fullName>
    </submittedName>
</protein>
<organism evidence="1 2">
    <name type="scientific">Lacrimispora xylanolytica</name>
    <dbReference type="NCBI Taxonomy" id="29375"/>
    <lineage>
        <taxon>Bacteria</taxon>
        <taxon>Bacillati</taxon>
        <taxon>Bacillota</taxon>
        <taxon>Clostridia</taxon>
        <taxon>Lachnospirales</taxon>
        <taxon>Lachnospiraceae</taxon>
        <taxon>Lacrimispora</taxon>
    </lineage>
</organism>
<sequence length="135" mass="15056">MLDKKYCIQLAECDGNSKDVYSFDEIEIGTWVDGKPIYRKVITGKLANDSGNGISFANVSDLKINQLINLYGNAIGKTVADHMILQTSYNRPSGLFTAVNMFYNADSENVYYNFINTNGTYSGSTAYVVLEYTKK</sequence>
<reference evidence="1" key="1">
    <citation type="submission" date="2022-11" db="EMBL/GenBank/DDBJ databases">
        <title>Lacrimispora xylanolytica sy1, complete genome.</title>
        <authorList>
            <person name="Choi S."/>
        </authorList>
    </citation>
    <scope>NUCLEOTIDE SEQUENCE</scope>
    <source>
        <strain evidence="1">Sy1</strain>
    </source>
</reference>
<evidence type="ECO:0000313" key="2">
    <source>
        <dbReference type="Proteomes" id="UP001163115"/>
    </source>
</evidence>
<proteinExistence type="predicted"/>
<dbReference type="EMBL" id="CP113524">
    <property type="protein sequence ID" value="WAJ23651.1"/>
    <property type="molecule type" value="Genomic_DNA"/>
</dbReference>
<evidence type="ECO:0000313" key="1">
    <source>
        <dbReference type="EMBL" id="WAJ23651.1"/>
    </source>
</evidence>
<name>A0ABY7AAQ5_9FIRM</name>
<dbReference type="RefSeq" id="WP_268115033.1">
    <property type="nucleotide sequence ID" value="NZ_CP113524.1"/>
</dbReference>
<gene>
    <name evidence="1" type="ORF">OW255_19175</name>
</gene>
<keyword evidence="2" id="KW-1185">Reference proteome</keyword>